<evidence type="ECO:0000313" key="1">
    <source>
        <dbReference type="EMBL" id="OAD20477.1"/>
    </source>
</evidence>
<organism evidence="1 2">
    <name type="scientific">Candidatus Thiomargarita nelsonii</name>
    <dbReference type="NCBI Taxonomy" id="1003181"/>
    <lineage>
        <taxon>Bacteria</taxon>
        <taxon>Pseudomonadati</taxon>
        <taxon>Pseudomonadota</taxon>
        <taxon>Gammaproteobacteria</taxon>
        <taxon>Thiotrichales</taxon>
        <taxon>Thiotrichaceae</taxon>
        <taxon>Thiomargarita</taxon>
    </lineage>
</organism>
<comment type="caution">
    <text evidence="1">The sequence shown here is derived from an EMBL/GenBank/DDBJ whole genome shotgun (WGS) entry which is preliminary data.</text>
</comment>
<protein>
    <submittedName>
        <fullName evidence="1">Uncharacterized protein</fullName>
    </submittedName>
</protein>
<name>A0A176RXQ6_9GAMM</name>
<reference evidence="1 2" key="1">
    <citation type="submission" date="2016-05" db="EMBL/GenBank/DDBJ databases">
        <title>Single-cell genome of chain-forming Candidatus Thiomargarita nelsonii and comparison to other large sulfur-oxidizing bacteria.</title>
        <authorList>
            <person name="Winkel M."/>
            <person name="Salman V."/>
            <person name="Woyke T."/>
            <person name="Schulz-Vogt H."/>
            <person name="Richter M."/>
            <person name="Flood B."/>
            <person name="Bailey J."/>
            <person name="Amann R."/>
            <person name="Mussmann M."/>
        </authorList>
    </citation>
    <scope>NUCLEOTIDE SEQUENCE [LARGE SCALE GENOMIC DNA]</scope>
    <source>
        <strain evidence="1 2">THI036</strain>
    </source>
</reference>
<sequence>MEPFSASVHHVFCSLFFYGFFGDSLDIFFSPSTVNFVLTGNVGYVLRTVISTILNN</sequence>
<accession>A0A176RXQ6</accession>
<dbReference type="AlphaFoldDB" id="A0A176RXQ6"/>
<evidence type="ECO:0000313" key="2">
    <source>
        <dbReference type="Proteomes" id="UP000076962"/>
    </source>
</evidence>
<dbReference type="Proteomes" id="UP000076962">
    <property type="component" value="Unassembled WGS sequence"/>
</dbReference>
<proteinExistence type="predicted"/>
<dbReference type="EMBL" id="LUTY01002345">
    <property type="protein sequence ID" value="OAD20477.1"/>
    <property type="molecule type" value="Genomic_DNA"/>
</dbReference>
<gene>
    <name evidence="1" type="ORF">THIOM_003817</name>
</gene>
<keyword evidence="2" id="KW-1185">Reference proteome</keyword>